<dbReference type="PANTHER" id="PTHR33164">
    <property type="entry name" value="TRANSCRIPTIONAL REGULATOR, MARR FAMILY"/>
    <property type="match status" value="1"/>
</dbReference>
<dbReference type="Gene3D" id="1.10.10.10">
    <property type="entry name" value="Winged helix-like DNA-binding domain superfamily/Winged helix DNA-binding domain"/>
    <property type="match status" value="1"/>
</dbReference>
<dbReference type="Gene3D" id="3.40.630.30">
    <property type="match status" value="1"/>
</dbReference>
<feature type="domain" description="N-acetyltransferase" evidence="2">
    <location>
        <begin position="149"/>
        <end position="288"/>
    </location>
</feature>
<feature type="domain" description="HTH marR-type" evidence="1">
    <location>
        <begin position="4"/>
        <end position="135"/>
    </location>
</feature>
<dbReference type="GO" id="GO:0003677">
    <property type="term" value="F:DNA binding"/>
    <property type="evidence" value="ECO:0007669"/>
    <property type="project" value="UniProtKB-KW"/>
</dbReference>
<evidence type="ECO:0000259" key="1">
    <source>
        <dbReference type="PROSITE" id="PS50995"/>
    </source>
</evidence>
<accession>A0A1M7SPD0</accession>
<dbReference type="SUPFAM" id="SSF46785">
    <property type="entry name" value="Winged helix' DNA-binding domain"/>
    <property type="match status" value="1"/>
</dbReference>
<dbReference type="Pfam" id="PF00583">
    <property type="entry name" value="Acetyltransf_1"/>
    <property type="match status" value="1"/>
</dbReference>
<organism evidence="3 4">
    <name type="scientific">Desulfitobacterium chlororespirans DSM 11544</name>
    <dbReference type="NCBI Taxonomy" id="1121395"/>
    <lineage>
        <taxon>Bacteria</taxon>
        <taxon>Bacillati</taxon>
        <taxon>Bacillota</taxon>
        <taxon>Clostridia</taxon>
        <taxon>Eubacteriales</taxon>
        <taxon>Desulfitobacteriaceae</taxon>
        <taxon>Desulfitobacterium</taxon>
    </lineage>
</organism>
<gene>
    <name evidence="3" type="ORF">SAMN02745215_01160</name>
</gene>
<protein>
    <submittedName>
        <fullName evidence="3">DNA-binding transcriptional regulator, MarR family</fullName>
    </submittedName>
</protein>
<dbReference type="STRING" id="1121395.SAMN02745215_01160"/>
<dbReference type="PANTHER" id="PTHR33164:SF101">
    <property type="entry name" value="TRANSCRIPTIONAL REPRESSOR MPRA"/>
    <property type="match status" value="1"/>
</dbReference>
<dbReference type="RefSeq" id="WP_072771687.1">
    <property type="nucleotide sequence ID" value="NZ_FRDN01000004.1"/>
</dbReference>
<keyword evidence="4" id="KW-1185">Reference proteome</keyword>
<evidence type="ECO:0000313" key="3">
    <source>
        <dbReference type="EMBL" id="SHN60310.1"/>
    </source>
</evidence>
<dbReference type="PROSITE" id="PS50995">
    <property type="entry name" value="HTH_MARR_2"/>
    <property type="match status" value="1"/>
</dbReference>
<name>A0A1M7SPD0_9FIRM</name>
<dbReference type="PROSITE" id="PS51186">
    <property type="entry name" value="GNAT"/>
    <property type="match status" value="1"/>
</dbReference>
<dbReference type="InterPro" id="IPR039422">
    <property type="entry name" value="MarR/SlyA-like"/>
</dbReference>
<evidence type="ECO:0000313" key="4">
    <source>
        <dbReference type="Proteomes" id="UP000184010"/>
    </source>
</evidence>
<dbReference type="EMBL" id="FRDN01000004">
    <property type="protein sequence ID" value="SHN60310.1"/>
    <property type="molecule type" value="Genomic_DNA"/>
</dbReference>
<dbReference type="SUPFAM" id="SSF55729">
    <property type="entry name" value="Acyl-CoA N-acyltransferases (Nat)"/>
    <property type="match status" value="1"/>
</dbReference>
<keyword evidence="3" id="KW-0238">DNA-binding</keyword>
<dbReference type="GO" id="GO:0003700">
    <property type="term" value="F:DNA-binding transcription factor activity"/>
    <property type="evidence" value="ECO:0007669"/>
    <property type="project" value="InterPro"/>
</dbReference>
<dbReference type="Pfam" id="PF12802">
    <property type="entry name" value="MarR_2"/>
    <property type="match status" value="1"/>
</dbReference>
<evidence type="ECO:0000259" key="2">
    <source>
        <dbReference type="PROSITE" id="PS51186"/>
    </source>
</evidence>
<dbReference type="InterPro" id="IPR036390">
    <property type="entry name" value="WH_DNA-bd_sf"/>
</dbReference>
<proteinExistence type="predicted"/>
<dbReference type="InterPro" id="IPR016181">
    <property type="entry name" value="Acyl_CoA_acyltransferase"/>
</dbReference>
<dbReference type="AlphaFoldDB" id="A0A1M7SPD0"/>
<dbReference type="InterPro" id="IPR000835">
    <property type="entry name" value="HTH_MarR-typ"/>
</dbReference>
<dbReference type="GO" id="GO:0016747">
    <property type="term" value="F:acyltransferase activity, transferring groups other than amino-acyl groups"/>
    <property type="evidence" value="ECO:0007669"/>
    <property type="project" value="InterPro"/>
</dbReference>
<dbReference type="InterPro" id="IPR000182">
    <property type="entry name" value="GNAT_dom"/>
</dbReference>
<reference evidence="4" key="1">
    <citation type="submission" date="2016-12" db="EMBL/GenBank/DDBJ databases">
        <authorList>
            <person name="Varghese N."/>
            <person name="Submissions S."/>
        </authorList>
    </citation>
    <scope>NUCLEOTIDE SEQUENCE [LARGE SCALE GENOMIC DNA]</scope>
    <source>
        <strain evidence="4">DSM 11544</strain>
    </source>
</reference>
<sequence>MTKEEILRKEIRLIVRELGLLNHNCFNSDLTLAQAHILNYLKQNGETPFNELLINLGMDKASLSRIISNLEAKHYLELKRSQDDKRMKDICLLPLGLRAINDGDDKANTFMNEILELGDKEDTDNIVRAFRAFRILALKNNLKKNDSRIFFEKVAENYREQAIKLATEVFTGEQNIPAESVPLQNDLKPIWWCARAGEDIIGIAAAWKEEEQWHWGRFAVDKRLRGIGLGQKIAVYSLKEMFSLYTEELYVEAREVTLKMLLKFGCKVLGEAEDFYGETITPIVLNKESFEGMNFSI</sequence>
<dbReference type="InterPro" id="IPR036388">
    <property type="entry name" value="WH-like_DNA-bd_sf"/>
</dbReference>
<dbReference type="CDD" id="cd04301">
    <property type="entry name" value="NAT_SF"/>
    <property type="match status" value="1"/>
</dbReference>
<dbReference type="GO" id="GO:0006950">
    <property type="term" value="P:response to stress"/>
    <property type="evidence" value="ECO:0007669"/>
    <property type="project" value="TreeGrafter"/>
</dbReference>
<dbReference type="Proteomes" id="UP000184010">
    <property type="component" value="Unassembled WGS sequence"/>
</dbReference>
<dbReference type="SMART" id="SM00347">
    <property type="entry name" value="HTH_MARR"/>
    <property type="match status" value="1"/>
</dbReference>